<dbReference type="EMBL" id="MHLL01000032">
    <property type="protein sequence ID" value="OGZ08598.1"/>
    <property type="molecule type" value="Genomic_DNA"/>
</dbReference>
<gene>
    <name evidence="2" type="ORF">A3D65_05105</name>
</gene>
<dbReference type="InterPro" id="IPR049251">
    <property type="entry name" value="DUF6884"/>
</dbReference>
<dbReference type="STRING" id="1798661.A3D65_05105"/>
<sequence>MSVAERNKWGERVAKQVMDALPASSLLYIHAGRNYASGLIDHLPGSFEIEIPLASLSIGEQLRWYMKQMAQAA</sequence>
<dbReference type="Proteomes" id="UP000177996">
    <property type="component" value="Unassembled WGS sequence"/>
</dbReference>
<dbReference type="Pfam" id="PF21818">
    <property type="entry name" value="DUF6884"/>
    <property type="match status" value="1"/>
</dbReference>
<organism evidence="2 3">
    <name type="scientific">Candidatus Lloydbacteria bacterium RIFCSPHIGHO2_02_FULL_50_13</name>
    <dbReference type="NCBI Taxonomy" id="1798661"/>
    <lineage>
        <taxon>Bacteria</taxon>
        <taxon>Candidatus Lloydiibacteriota</taxon>
    </lineage>
</organism>
<feature type="domain" description="DUF6884" evidence="1">
    <location>
        <begin position="1"/>
        <end position="66"/>
    </location>
</feature>
<accession>A0A1G2D760</accession>
<dbReference type="AlphaFoldDB" id="A0A1G2D760"/>
<evidence type="ECO:0000259" key="1">
    <source>
        <dbReference type="Pfam" id="PF21818"/>
    </source>
</evidence>
<evidence type="ECO:0000313" key="3">
    <source>
        <dbReference type="Proteomes" id="UP000177996"/>
    </source>
</evidence>
<protein>
    <recommendedName>
        <fullName evidence="1">DUF6884 domain-containing protein</fullName>
    </recommendedName>
</protein>
<evidence type="ECO:0000313" key="2">
    <source>
        <dbReference type="EMBL" id="OGZ08598.1"/>
    </source>
</evidence>
<comment type="caution">
    <text evidence="2">The sequence shown here is derived from an EMBL/GenBank/DDBJ whole genome shotgun (WGS) entry which is preliminary data.</text>
</comment>
<proteinExistence type="predicted"/>
<name>A0A1G2D760_9BACT</name>
<reference evidence="2 3" key="1">
    <citation type="journal article" date="2016" name="Nat. Commun.">
        <title>Thousands of microbial genomes shed light on interconnected biogeochemical processes in an aquifer system.</title>
        <authorList>
            <person name="Anantharaman K."/>
            <person name="Brown C.T."/>
            <person name="Hug L.A."/>
            <person name="Sharon I."/>
            <person name="Castelle C.J."/>
            <person name="Probst A.J."/>
            <person name="Thomas B.C."/>
            <person name="Singh A."/>
            <person name="Wilkins M.J."/>
            <person name="Karaoz U."/>
            <person name="Brodie E.L."/>
            <person name="Williams K.H."/>
            <person name="Hubbard S.S."/>
            <person name="Banfield J.F."/>
        </authorList>
    </citation>
    <scope>NUCLEOTIDE SEQUENCE [LARGE SCALE GENOMIC DNA]</scope>
</reference>